<name>A0A3N4HH11_ASCIM</name>
<gene>
    <name evidence="1" type="ORF">BJ508DRAFT_315034</name>
</gene>
<organism evidence="1 2">
    <name type="scientific">Ascobolus immersus RN42</name>
    <dbReference type="NCBI Taxonomy" id="1160509"/>
    <lineage>
        <taxon>Eukaryota</taxon>
        <taxon>Fungi</taxon>
        <taxon>Dikarya</taxon>
        <taxon>Ascomycota</taxon>
        <taxon>Pezizomycotina</taxon>
        <taxon>Pezizomycetes</taxon>
        <taxon>Pezizales</taxon>
        <taxon>Ascobolaceae</taxon>
        <taxon>Ascobolus</taxon>
    </lineage>
</organism>
<sequence>MHDTLYAAVLIPLAVFNDNHVSTNTSILPFARPGTINSGLPLYGFVQGDPLKPRKLVPDRLKKRQVLTDHISLLNCKGNREADGADDTDALEAVEKKVIKSRDMNQPGGIETARQRFIECLNSNPQTLGNRLQECICLELSDLDSSNPMTFPDKLGPRALDIDGTTPEFDDYIFVRRDKLCPEDYWDRNSGSYADWWPVQPKSNECRDLDIYDEYDEFKRLFMGQERSLPEAYAEWSRETPRGPYDWRYEWDVEKRRVGRILVGLEGGPFGDLDSLYEAYKAAEAEGKV</sequence>
<protein>
    <submittedName>
        <fullName evidence="1">Uncharacterized protein</fullName>
    </submittedName>
</protein>
<evidence type="ECO:0000313" key="2">
    <source>
        <dbReference type="Proteomes" id="UP000275078"/>
    </source>
</evidence>
<dbReference type="Proteomes" id="UP000275078">
    <property type="component" value="Unassembled WGS sequence"/>
</dbReference>
<reference evidence="1 2" key="1">
    <citation type="journal article" date="2018" name="Nat. Ecol. Evol.">
        <title>Pezizomycetes genomes reveal the molecular basis of ectomycorrhizal truffle lifestyle.</title>
        <authorList>
            <person name="Murat C."/>
            <person name="Payen T."/>
            <person name="Noel B."/>
            <person name="Kuo A."/>
            <person name="Morin E."/>
            <person name="Chen J."/>
            <person name="Kohler A."/>
            <person name="Krizsan K."/>
            <person name="Balestrini R."/>
            <person name="Da Silva C."/>
            <person name="Montanini B."/>
            <person name="Hainaut M."/>
            <person name="Levati E."/>
            <person name="Barry K.W."/>
            <person name="Belfiori B."/>
            <person name="Cichocki N."/>
            <person name="Clum A."/>
            <person name="Dockter R.B."/>
            <person name="Fauchery L."/>
            <person name="Guy J."/>
            <person name="Iotti M."/>
            <person name="Le Tacon F."/>
            <person name="Lindquist E.A."/>
            <person name="Lipzen A."/>
            <person name="Malagnac F."/>
            <person name="Mello A."/>
            <person name="Molinier V."/>
            <person name="Miyauchi S."/>
            <person name="Poulain J."/>
            <person name="Riccioni C."/>
            <person name="Rubini A."/>
            <person name="Sitrit Y."/>
            <person name="Splivallo R."/>
            <person name="Traeger S."/>
            <person name="Wang M."/>
            <person name="Zifcakova L."/>
            <person name="Wipf D."/>
            <person name="Zambonelli A."/>
            <person name="Paolocci F."/>
            <person name="Nowrousian M."/>
            <person name="Ottonello S."/>
            <person name="Baldrian P."/>
            <person name="Spatafora J.W."/>
            <person name="Henrissat B."/>
            <person name="Nagy L.G."/>
            <person name="Aury J.M."/>
            <person name="Wincker P."/>
            <person name="Grigoriev I.V."/>
            <person name="Bonfante P."/>
            <person name="Martin F.M."/>
        </authorList>
    </citation>
    <scope>NUCLEOTIDE SEQUENCE [LARGE SCALE GENOMIC DNA]</scope>
    <source>
        <strain evidence="1 2">RN42</strain>
    </source>
</reference>
<dbReference type="EMBL" id="ML119880">
    <property type="protein sequence ID" value="RPA72098.1"/>
    <property type="molecule type" value="Genomic_DNA"/>
</dbReference>
<proteinExistence type="predicted"/>
<accession>A0A3N4HH11</accession>
<keyword evidence="2" id="KW-1185">Reference proteome</keyword>
<evidence type="ECO:0000313" key="1">
    <source>
        <dbReference type="EMBL" id="RPA72098.1"/>
    </source>
</evidence>
<dbReference type="AlphaFoldDB" id="A0A3N4HH11"/>